<organism evidence="7 8">
    <name type="scientific">Saccoglossus kowalevskii</name>
    <name type="common">Acorn worm</name>
    <dbReference type="NCBI Taxonomy" id="10224"/>
    <lineage>
        <taxon>Eukaryota</taxon>
        <taxon>Metazoa</taxon>
        <taxon>Hemichordata</taxon>
        <taxon>Enteropneusta</taxon>
        <taxon>Harrimaniidae</taxon>
        <taxon>Saccoglossus</taxon>
    </lineage>
</organism>
<dbReference type="InterPro" id="IPR001279">
    <property type="entry name" value="Metallo-B-lactamas"/>
</dbReference>
<dbReference type="HAMAP" id="MF_01374">
    <property type="entry name" value="Glyoxalase_2"/>
    <property type="match status" value="1"/>
</dbReference>
<keyword evidence="5" id="KW-0862">Zinc</keyword>
<evidence type="ECO:0000313" key="7">
    <source>
        <dbReference type="Proteomes" id="UP000694865"/>
    </source>
</evidence>
<dbReference type="Proteomes" id="UP000694865">
    <property type="component" value="Unplaced"/>
</dbReference>
<dbReference type="Gene3D" id="3.60.15.10">
    <property type="entry name" value="Ribonuclease Z/Hydroxyacylglutathione hydrolase-like"/>
    <property type="match status" value="1"/>
</dbReference>
<dbReference type="InterPro" id="IPR032282">
    <property type="entry name" value="HAGH_C"/>
</dbReference>
<evidence type="ECO:0000256" key="5">
    <source>
        <dbReference type="ARBA" id="ARBA00022833"/>
    </source>
</evidence>
<evidence type="ECO:0000313" key="8">
    <source>
        <dbReference type="RefSeq" id="XP_006816249.1"/>
    </source>
</evidence>
<keyword evidence="7" id="KW-1185">Reference proteome</keyword>
<dbReference type="InterPro" id="IPR036866">
    <property type="entry name" value="RibonucZ/Hydroxyglut_hydro"/>
</dbReference>
<dbReference type="NCBIfam" id="TIGR03413">
    <property type="entry name" value="GSH_gloB"/>
    <property type="match status" value="1"/>
</dbReference>
<dbReference type="RefSeq" id="XP_006816249.1">
    <property type="nucleotide sequence ID" value="XM_006816186.1"/>
</dbReference>
<name>A0ABM0M8A8_SACKO</name>
<reference evidence="8" key="1">
    <citation type="submission" date="2025-08" db="UniProtKB">
        <authorList>
            <consortium name="RefSeq"/>
        </authorList>
    </citation>
    <scope>IDENTIFICATION</scope>
    <source>
        <tissue evidence="8">Testes</tissue>
    </source>
</reference>
<evidence type="ECO:0000256" key="3">
    <source>
        <dbReference type="ARBA" id="ARBA00022723"/>
    </source>
</evidence>
<dbReference type="CDD" id="cd07723">
    <property type="entry name" value="hydroxyacylglutathione_hydrolase_MBL-fold"/>
    <property type="match status" value="1"/>
</dbReference>
<dbReference type="SMART" id="SM00849">
    <property type="entry name" value="Lactamase_B"/>
    <property type="match status" value="1"/>
</dbReference>
<dbReference type="InterPro" id="IPR017782">
    <property type="entry name" value="Hydroxyacylglutathione_Hdrlase"/>
</dbReference>
<gene>
    <name evidence="8" type="primary">LOC102804446</name>
</gene>
<evidence type="ECO:0000256" key="1">
    <source>
        <dbReference type="ARBA" id="ARBA00001947"/>
    </source>
</evidence>
<keyword evidence="3" id="KW-0479">Metal-binding</keyword>
<comment type="cofactor">
    <cofactor evidence="1">
        <name>Zn(2+)</name>
        <dbReference type="ChEBI" id="CHEBI:29105"/>
    </cofactor>
</comment>
<protein>
    <submittedName>
        <fullName evidence="8">Probable hydrolase PNKD-like</fullName>
    </submittedName>
</protein>
<keyword evidence="4" id="KW-0378">Hydrolase</keyword>
<feature type="domain" description="Metallo-beta-lactamase" evidence="6">
    <location>
        <begin position="90"/>
        <end position="252"/>
    </location>
</feature>
<dbReference type="Pfam" id="PF16123">
    <property type="entry name" value="HAGH_C"/>
    <property type="match status" value="1"/>
</dbReference>
<dbReference type="Pfam" id="PF00753">
    <property type="entry name" value="Lactamase_B"/>
    <property type="match status" value="1"/>
</dbReference>
<dbReference type="PANTHER" id="PTHR11935">
    <property type="entry name" value="BETA LACTAMASE DOMAIN"/>
    <property type="match status" value="1"/>
</dbReference>
<evidence type="ECO:0000256" key="2">
    <source>
        <dbReference type="ARBA" id="ARBA00006759"/>
    </source>
</evidence>
<evidence type="ECO:0000256" key="4">
    <source>
        <dbReference type="ARBA" id="ARBA00022801"/>
    </source>
</evidence>
<dbReference type="SUPFAM" id="SSF56281">
    <property type="entry name" value="Metallo-hydrolase/oxidoreductase"/>
    <property type="match status" value="1"/>
</dbReference>
<sequence>MLSLAAFIFMGVGVLLVCRRFIAKKTPMATKPGGVLFRIGYFLYTRTRLGYFYHLKNLSKAREKFPQGHSVVTPQEFNGLRICPVAMLDDNYSYVIVDTADKVAVVIDPSDPEAVQHCLQRENVTLQAILTTHKHWDHSGGNSTLKSIFRNIPVYGNPVDSIPGMTNPVSHDEKLQIGNLTFTAKCTPGHTIGHTVYLLDGASFTAPDCLFSGDVLFIGGAGRMFEGSPLTMLRSLDSVSELEDHVVIWPGHEYARDDLRFAISIDPDNQALQNKLKWVEERRKERLMTCPSTIGDEKTYNPFLRTANETIQNTLAIRSDTGEVEKMRTDTLAEIRHRKDTFSYRL</sequence>
<dbReference type="InterPro" id="IPR035680">
    <property type="entry name" value="Clx_II_MBL"/>
</dbReference>
<evidence type="ECO:0000259" key="6">
    <source>
        <dbReference type="SMART" id="SM00849"/>
    </source>
</evidence>
<dbReference type="PANTHER" id="PTHR11935:SF116">
    <property type="entry name" value="HYDROLASE PNKD-RELATED"/>
    <property type="match status" value="1"/>
</dbReference>
<comment type="similarity">
    <text evidence="2">Belongs to the metallo-beta-lactamase superfamily. Glyoxalase II family.</text>
</comment>
<accession>A0ABM0M8A8</accession>
<proteinExistence type="inferred from homology"/>
<dbReference type="GeneID" id="102804446"/>